<evidence type="ECO:0000313" key="2">
    <source>
        <dbReference type="Proteomes" id="UP000268469"/>
    </source>
</evidence>
<dbReference type="Gene3D" id="3.40.50.280">
    <property type="entry name" value="Cobalamin-binding domain"/>
    <property type="match status" value="1"/>
</dbReference>
<reference evidence="1 2" key="1">
    <citation type="submission" date="2018-06" db="EMBL/GenBank/DDBJ databases">
        <title>Extensive metabolic versatility and redundancy in microbially diverse, dynamic hydrothermal sediments.</title>
        <authorList>
            <person name="Dombrowski N."/>
            <person name="Teske A."/>
            <person name="Baker B.J."/>
        </authorList>
    </citation>
    <scope>NUCLEOTIDE SEQUENCE [LARGE SCALE GENOMIC DNA]</scope>
    <source>
        <strain evidence="1">B36_G15</strain>
    </source>
</reference>
<dbReference type="Proteomes" id="UP000268469">
    <property type="component" value="Unassembled WGS sequence"/>
</dbReference>
<evidence type="ECO:0000313" key="1">
    <source>
        <dbReference type="EMBL" id="RKX71101.1"/>
    </source>
</evidence>
<gene>
    <name evidence="1" type="ORF">DRP53_02695</name>
</gene>
<sequence length="408" mass="47906">MRIRYLAVFPSWARKQKRRPYKGSIFFRRPDYDYLRLKAMIPELEYLDERVEPFYYRDADLVLLKVLPHLLTRASEVSLLYRKNDIPVVFFGPLATVGPEFCLRFSDAVVVGDITASIGQIVGDLKKAKLRKIYRARGRISFDVDREMEEHAGFVPDYSQLRLFFGCGCERFKELCPEHYLYPRPLFCNRKEAIRLVGEITRKRIILLDDGIDYNPQYYIQLFKDCWHLHKEWIVTATGRIFDHPDLLLAMKRGGVRVVIIKPDYFHSHPYEEMRRDLSRIHQLKMIPGVMVMLLPDLSPNVIETVMRLPADFALFPTLTPLPFTPSFPQDRIDITDLDFYDQGHPVLKGYQGGLIELIKDRYYSWDRIWLRLANSISSIGIYNAFTYLLPINLALRQNFLEGIPYPP</sequence>
<dbReference type="EMBL" id="QNBE01000017">
    <property type="protein sequence ID" value="RKX71101.1"/>
    <property type="molecule type" value="Genomic_DNA"/>
</dbReference>
<evidence type="ECO:0008006" key="3">
    <source>
        <dbReference type="Google" id="ProtNLM"/>
    </source>
</evidence>
<organism evidence="1 2">
    <name type="scientific">candidate division WOR-3 bacterium</name>
    <dbReference type="NCBI Taxonomy" id="2052148"/>
    <lineage>
        <taxon>Bacteria</taxon>
        <taxon>Bacteria division WOR-3</taxon>
    </lineage>
</organism>
<comment type="caution">
    <text evidence="1">The sequence shown here is derived from an EMBL/GenBank/DDBJ whole genome shotgun (WGS) entry which is preliminary data.</text>
</comment>
<name>A0A660SM63_UNCW3</name>
<protein>
    <recommendedName>
        <fullName evidence="3">Radical SAM protein</fullName>
    </recommendedName>
</protein>
<accession>A0A660SM63</accession>
<dbReference type="AlphaFoldDB" id="A0A660SM63"/>
<proteinExistence type="predicted"/>